<evidence type="ECO:0000313" key="5">
    <source>
        <dbReference type="Proteomes" id="UP000002320"/>
    </source>
</evidence>
<dbReference type="Proteomes" id="UP000002320">
    <property type="component" value="Unassembled WGS sequence"/>
</dbReference>
<dbReference type="OrthoDB" id="2020758at2759"/>
<feature type="transmembrane region" description="Helical" evidence="2">
    <location>
        <begin position="488"/>
        <end position="507"/>
    </location>
</feature>
<dbReference type="AlphaFoldDB" id="B0X085"/>
<gene>
    <name evidence="4" type="primary">6045751</name>
    <name evidence="3" type="ORF">CpipJ_CPIJ013010</name>
</gene>
<proteinExistence type="predicted"/>
<name>B0X085_CULQU</name>
<dbReference type="EnsemblMetazoa" id="CPIJ013010-RA">
    <property type="protein sequence ID" value="CPIJ013010-PA"/>
    <property type="gene ID" value="CPIJ013010"/>
</dbReference>
<dbReference type="EMBL" id="DS232230">
    <property type="protein sequence ID" value="EDS37960.1"/>
    <property type="molecule type" value="Genomic_DNA"/>
</dbReference>
<evidence type="ECO:0000313" key="4">
    <source>
        <dbReference type="EnsemblMetazoa" id="CPIJ013010-PA"/>
    </source>
</evidence>
<dbReference type="InParanoid" id="B0X085"/>
<feature type="compositionally biased region" description="Polar residues" evidence="1">
    <location>
        <begin position="212"/>
        <end position="236"/>
    </location>
</feature>
<dbReference type="HOGENOM" id="CLU_510258_0_0_1"/>
<keyword evidence="2" id="KW-1133">Transmembrane helix</keyword>
<protein>
    <submittedName>
        <fullName evidence="3 4">Uncharacterized protein</fullName>
    </submittedName>
</protein>
<dbReference type="KEGG" id="cqu:CpipJ_CPIJ013010"/>
<dbReference type="eggNOG" id="KOG1873">
    <property type="taxonomic scope" value="Eukaryota"/>
</dbReference>
<accession>B0X085</accession>
<dbReference type="VEuPathDB" id="VectorBase:CPIJ013010"/>
<feature type="region of interest" description="Disordered" evidence="1">
    <location>
        <begin position="195"/>
        <end position="261"/>
    </location>
</feature>
<evidence type="ECO:0000256" key="1">
    <source>
        <dbReference type="SAM" id="MobiDB-lite"/>
    </source>
</evidence>
<sequence>MEIALRRPLLATLVYGSQPNRNSMATLSAAAPNYCDIRLDISGRTERKLPSSTRALCLLDVLRESTVQNDKFQLPEGSLNIKKGTATELSPIIGDLNPWGSFTQVRCLSCNPAHELLQHLLESVRKEDLIRYQLAIVLSLGYGKRPKTVEDRMEKNIKFFDTHPTACSIPNRCSDCCHILVRHESFLDLSLPINLEKPQPPVRRKGSPESDYGNSASASSEATQKPLSSRNNNCTATAAGGVPESDEKGAVESDKDDDGMLDTDVEVDLTEDWQSKKIVTQNSNQSSGGRKSLTMRRKIRAKRLNRIWCMSIEQQKAKAKERRKRTVSHADWGKTLVPRYQCEDELMVGNSKVCCDACTERINSRLYKLYRASRTTPLLKPVQRDQTVQVECHQLASRGRFLPKTHWSACAWSSLIGDDVPDVNSHPLERHDLLVVIVGHLQMHVRTVLHDRLVAKLIPNQLVELVLVLGAGAAVAPAVAAFTAPTGTAGPLLLLILVVVVVWPPSLPATNRVATFGTTFIVKSTGNTAARGRR</sequence>
<organism>
    <name type="scientific">Culex quinquefasciatus</name>
    <name type="common">Southern house mosquito</name>
    <name type="synonym">Culex pungens</name>
    <dbReference type="NCBI Taxonomy" id="7176"/>
    <lineage>
        <taxon>Eukaryota</taxon>
        <taxon>Metazoa</taxon>
        <taxon>Ecdysozoa</taxon>
        <taxon>Arthropoda</taxon>
        <taxon>Hexapoda</taxon>
        <taxon>Insecta</taxon>
        <taxon>Pterygota</taxon>
        <taxon>Neoptera</taxon>
        <taxon>Endopterygota</taxon>
        <taxon>Diptera</taxon>
        <taxon>Nematocera</taxon>
        <taxon>Culicoidea</taxon>
        <taxon>Culicidae</taxon>
        <taxon>Culicinae</taxon>
        <taxon>Culicini</taxon>
        <taxon>Culex</taxon>
        <taxon>Culex</taxon>
    </lineage>
</organism>
<evidence type="ECO:0000256" key="2">
    <source>
        <dbReference type="SAM" id="Phobius"/>
    </source>
</evidence>
<evidence type="ECO:0000313" key="3">
    <source>
        <dbReference type="EMBL" id="EDS37960.1"/>
    </source>
</evidence>
<dbReference type="VEuPathDB" id="VectorBase:CQUJHB016096"/>
<reference evidence="3" key="1">
    <citation type="submission" date="2007-03" db="EMBL/GenBank/DDBJ databases">
        <title>Annotation of Culex pipiens quinquefasciatus.</title>
        <authorList>
            <consortium name="The Broad Institute Genome Sequencing Platform"/>
            <person name="Atkinson P.W."/>
            <person name="Hemingway J."/>
            <person name="Christensen B.M."/>
            <person name="Higgs S."/>
            <person name="Kodira C."/>
            <person name="Hannick L."/>
            <person name="Megy K."/>
            <person name="O'Leary S."/>
            <person name="Pearson M."/>
            <person name="Haas B.J."/>
            <person name="Mauceli E."/>
            <person name="Wortman J.R."/>
            <person name="Lee N.H."/>
            <person name="Guigo R."/>
            <person name="Stanke M."/>
            <person name="Alvarado L."/>
            <person name="Amedeo P."/>
            <person name="Antoine C.H."/>
            <person name="Arensburger P."/>
            <person name="Bidwell S.L."/>
            <person name="Crawford M."/>
            <person name="Camaro F."/>
            <person name="Devon K."/>
            <person name="Engels R."/>
            <person name="Hammond M."/>
            <person name="Howarth C."/>
            <person name="Koehrsen M."/>
            <person name="Lawson D."/>
            <person name="Montgomery P."/>
            <person name="Nene V."/>
            <person name="Nusbaum C."/>
            <person name="Puiu D."/>
            <person name="Romero-Severson J."/>
            <person name="Severson D.W."/>
            <person name="Shumway M."/>
            <person name="Sisk P."/>
            <person name="Stolte C."/>
            <person name="Zeng Q."/>
            <person name="Eisenstadt E."/>
            <person name="Fraser-Liggett C."/>
            <person name="Strausberg R."/>
            <person name="Galagan J."/>
            <person name="Birren B."/>
            <person name="Collins F.H."/>
        </authorList>
    </citation>
    <scope>NUCLEOTIDE SEQUENCE [LARGE SCALE GENOMIC DNA]</scope>
    <source>
        <strain evidence="3">JHB</strain>
    </source>
</reference>
<keyword evidence="2" id="KW-0472">Membrane</keyword>
<keyword evidence="2" id="KW-0812">Transmembrane</keyword>
<reference evidence="4" key="2">
    <citation type="submission" date="2021-02" db="UniProtKB">
        <authorList>
            <consortium name="EnsemblMetazoa"/>
        </authorList>
    </citation>
    <scope>IDENTIFICATION</scope>
    <source>
        <strain evidence="4">JHB</strain>
    </source>
</reference>
<keyword evidence="5" id="KW-1185">Reference proteome</keyword>